<evidence type="ECO:0000313" key="2">
    <source>
        <dbReference type="EMBL" id="GAA0955198.1"/>
    </source>
</evidence>
<protein>
    <submittedName>
        <fullName evidence="2">DUF3093 domain-containing protein</fullName>
    </submittedName>
</protein>
<organism evidence="2 3">
    <name type="scientific">Kribbella koreensis</name>
    <dbReference type="NCBI Taxonomy" id="57909"/>
    <lineage>
        <taxon>Bacteria</taxon>
        <taxon>Bacillati</taxon>
        <taxon>Actinomycetota</taxon>
        <taxon>Actinomycetes</taxon>
        <taxon>Propionibacteriales</taxon>
        <taxon>Kribbellaceae</taxon>
        <taxon>Kribbella</taxon>
    </lineage>
</organism>
<gene>
    <name evidence="2" type="ORF">GCM10009554_62410</name>
</gene>
<name>A0ABN1RD82_9ACTN</name>
<keyword evidence="3" id="KW-1185">Reference proteome</keyword>
<keyword evidence="1" id="KW-0472">Membrane</keyword>
<feature type="transmembrane region" description="Helical" evidence="1">
    <location>
        <begin position="53"/>
        <end position="71"/>
    </location>
</feature>
<proteinExistence type="predicted"/>
<dbReference type="Pfam" id="PF11292">
    <property type="entry name" value="DUF3093"/>
    <property type="match status" value="1"/>
</dbReference>
<feature type="transmembrane region" description="Helical" evidence="1">
    <location>
        <begin position="30"/>
        <end position="47"/>
    </location>
</feature>
<dbReference type="Proteomes" id="UP001500542">
    <property type="component" value="Unassembled WGS sequence"/>
</dbReference>
<reference evidence="2 3" key="1">
    <citation type="journal article" date="2019" name="Int. J. Syst. Evol. Microbiol.">
        <title>The Global Catalogue of Microorganisms (GCM) 10K type strain sequencing project: providing services to taxonomists for standard genome sequencing and annotation.</title>
        <authorList>
            <consortium name="The Broad Institute Genomics Platform"/>
            <consortium name="The Broad Institute Genome Sequencing Center for Infectious Disease"/>
            <person name="Wu L."/>
            <person name="Ma J."/>
        </authorList>
    </citation>
    <scope>NUCLEOTIDE SEQUENCE [LARGE SCALE GENOMIC DNA]</scope>
    <source>
        <strain evidence="2 3">JCM 10977</strain>
    </source>
</reference>
<accession>A0ABN1RD82</accession>
<evidence type="ECO:0000313" key="3">
    <source>
        <dbReference type="Proteomes" id="UP001500542"/>
    </source>
</evidence>
<dbReference type="EMBL" id="BAAAHK010000017">
    <property type="protein sequence ID" value="GAA0955198.1"/>
    <property type="molecule type" value="Genomic_DNA"/>
</dbReference>
<keyword evidence="1" id="KW-1133">Transmembrane helix</keyword>
<comment type="caution">
    <text evidence="2">The sequence shown here is derived from an EMBL/GenBank/DDBJ whole genome shotgun (WGS) entry which is preliminary data.</text>
</comment>
<evidence type="ECO:0000256" key="1">
    <source>
        <dbReference type="SAM" id="Phobius"/>
    </source>
</evidence>
<sequence>MGEDPTDGAGHRACQAGVVEQYRERLSVPVSWWVIATAAVITLYVITAVPAGVIAGAAVGGIAAVLLLTLFTRYGGAVVAVDSEKLRAGRAAIEREYLGKVEPLSGDDARNAFGRDCDPAAFLVLRSYLPGAVRVEITDPQDPAPYWLIGTRHPDRLAAALTADSVARS</sequence>
<dbReference type="InterPro" id="IPR021443">
    <property type="entry name" value="DUF3093"/>
</dbReference>
<keyword evidence="1" id="KW-0812">Transmembrane</keyword>